<proteinExistence type="inferred from homology"/>
<dbReference type="Gene3D" id="2.130.10.10">
    <property type="entry name" value="YVTN repeat-like/Quinoprotein amine dehydrogenase"/>
    <property type="match status" value="2"/>
</dbReference>
<dbReference type="InterPro" id="IPR015943">
    <property type="entry name" value="WD40/YVTN_repeat-like_dom_sf"/>
</dbReference>
<feature type="repeat" description="WD" evidence="5">
    <location>
        <begin position="313"/>
        <end position="354"/>
    </location>
</feature>
<dbReference type="PROSITE" id="PS50294">
    <property type="entry name" value="WD_REPEATS_REGION"/>
    <property type="match status" value="1"/>
</dbReference>
<dbReference type="Pfam" id="PF00400">
    <property type="entry name" value="WD40"/>
    <property type="match status" value="2"/>
</dbReference>
<keyword evidence="3" id="KW-0479">Metal-binding</keyword>
<evidence type="ECO:0000256" key="3">
    <source>
        <dbReference type="ARBA" id="ARBA00022723"/>
    </source>
</evidence>
<organism evidence="8 9">
    <name type="scientific">Tremella mesenterica</name>
    <name type="common">Jelly fungus</name>
    <dbReference type="NCBI Taxonomy" id="5217"/>
    <lineage>
        <taxon>Eukaryota</taxon>
        <taxon>Fungi</taxon>
        <taxon>Dikarya</taxon>
        <taxon>Basidiomycota</taxon>
        <taxon>Agaricomycotina</taxon>
        <taxon>Tremellomycetes</taxon>
        <taxon>Tremellales</taxon>
        <taxon>Tremellaceae</taxon>
        <taxon>Tremella</taxon>
    </lineage>
</organism>
<name>A0A4Q1BQT6_TREME</name>
<dbReference type="Gene3D" id="3.30.70.360">
    <property type="match status" value="1"/>
</dbReference>
<feature type="compositionally biased region" description="Polar residues" evidence="6">
    <location>
        <begin position="404"/>
        <end position="418"/>
    </location>
</feature>
<dbReference type="EMBL" id="SDIL01000021">
    <property type="protein sequence ID" value="RXK40192.1"/>
    <property type="molecule type" value="Genomic_DNA"/>
</dbReference>
<evidence type="ECO:0000256" key="6">
    <source>
        <dbReference type="SAM" id="MobiDB-lite"/>
    </source>
</evidence>
<dbReference type="InterPro" id="IPR011650">
    <property type="entry name" value="Peptidase_M20_dimer"/>
</dbReference>
<protein>
    <submittedName>
        <fullName evidence="8">Di-and tripeptidase</fullName>
    </submittedName>
</protein>
<dbReference type="InterPro" id="IPR051458">
    <property type="entry name" value="Cyt/Met_Dipeptidase"/>
</dbReference>
<dbReference type="Proteomes" id="UP000289152">
    <property type="component" value="Unassembled WGS sequence"/>
</dbReference>
<dbReference type="InterPro" id="IPR036322">
    <property type="entry name" value="WD40_repeat_dom_sf"/>
</dbReference>
<sequence length="1126" mass="123578">MSLSDPTILPIIYDGLATPPLSPSQNNHHGHGHGRKSNLANCISPPCSPLHTPKTSPRTSPNAVSSFLPDSLFTPGLHARSARHYKHVGSSDVKSDPVQIIKPDLQNTHLDHHHVNLSSFLNDTDKPDVDQNLIPDIIQNVNQIGLDPHVNFDTSHDVNLEELPNDNLNTAHDHVEIDNTKSQQQRLQPQLQHENPEHIHTGQLGHSHRSDVILARADVPVIQPSPVLAQRKHIKKPSVDKFPHTPLQIVTDLDSLTRDKKGKMPALSHLLSVGNGRVLSLAADDKYVYAGCHSGDNEIVVFSRTSLQPMYRLLGHQGSILALMVVPEKNWLVSSSSAGDIRVWSTNTLQPIYIIHPCDDTSGDIYCLAWDEREGGTLYFGTQSTSIEWVNFGQDEIRSRKPSLPTTSASITTSHTNGPSSTASASPTLSQRTGRYKPHKFFDNPPSGYTSGITTPICSAPTSADKRQLQNQLEQLDLSHLPHSSHSRDLGIHRGCSHVTELEVDVSQRVAFAHYGYVYAMYMIERPNNTRWLVSGSGDTDVKIWECKPKGGLQLLKVFSGLEGAALSFSVRDSLLYAGLQDGQIVVWDLETSACVRTIEAHENDVLAMSVLGTDLYTSAADGKVIRVNEDFDCTAAFRGHSGIILSSTIVKDVGKDKWELITAGNDSYVKIWSIDVPSSRRDVNDFDVEGEGEGDVMLYALAKLIAVPTVSDEGHRESCRQGAHLLKKIFTQLGARSSVISGERGLNPLVLATFSGRETDKPRKRILFYGHYDVQPAAEGEWETNPWELSGRNGYLYGRGVSDNKGPVLAVACAAANLQQRRELDVDVVMLIEGEEEAGSKGFASVVQANKDKIGHIDAIMLSNSTWIGENDPCVVFGMRGVVYANLTISGEGDDAHSGVDGGIVAEPMFDMVRVLGAVAGPEGVNVPGFYDKIRAPSQDVTSCLADVARASGRSTEQLSKVWAQPSFSINSITSSGMGNKTVIPKRVSADISLRIVPDQGREEVVETLKEYCRKTFENLKSPNHFEITVTHSASWWLTQLDSPYFRALECAVKDIWDVEPLRIREGGTVPTIFWLEQEFGAPCVHLPLGQASDAGHLANERMRLLNLRNGKRVVESYFTRVAKI</sequence>
<dbReference type="VEuPathDB" id="FungiDB:TREMEDRAFT_33704"/>
<feature type="region of interest" description="Disordered" evidence="6">
    <location>
        <begin position="17"/>
        <end position="63"/>
    </location>
</feature>
<evidence type="ECO:0000256" key="1">
    <source>
        <dbReference type="ARBA" id="ARBA00006247"/>
    </source>
</evidence>
<evidence type="ECO:0000259" key="7">
    <source>
        <dbReference type="Pfam" id="PF07687"/>
    </source>
</evidence>
<feature type="compositionally biased region" description="Polar residues" evidence="6">
    <location>
        <begin position="53"/>
        <end position="63"/>
    </location>
</feature>
<keyword evidence="4" id="KW-0378">Hydrolase</keyword>
<dbReference type="InterPro" id="IPR001680">
    <property type="entry name" value="WD40_rpt"/>
</dbReference>
<gene>
    <name evidence="8" type="ORF">M231_02466</name>
</gene>
<dbReference type="PROSITE" id="PS50082">
    <property type="entry name" value="WD_REPEATS_2"/>
    <property type="match status" value="2"/>
</dbReference>
<evidence type="ECO:0000313" key="9">
    <source>
        <dbReference type="Proteomes" id="UP000289152"/>
    </source>
</evidence>
<dbReference type="Pfam" id="PF01546">
    <property type="entry name" value="Peptidase_M20"/>
    <property type="match status" value="1"/>
</dbReference>
<keyword evidence="9" id="KW-1185">Reference proteome</keyword>
<comment type="caution">
    <text evidence="8">The sequence shown here is derived from an EMBL/GenBank/DDBJ whole genome shotgun (WGS) entry which is preliminary data.</text>
</comment>
<evidence type="ECO:0000256" key="5">
    <source>
        <dbReference type="PROSITE-ProRule" id="PRU00221"/>
    </source>
</evidence>
<feature type="region of interest" description="Disordered" evidence="6">
    <location>
        <begin position="398"/>
        <end position="466"/>
    </location>
</feature>
<dbReference type="OrthoDB" id="7832001at2759"/>
<dbReference type="STRING" id="5217.A0A4Q1BQT6"/>
<dbReference type="Pfam" id="PF07687">
    <property type="entry name" value="M20_dimer"/>
    <property type="match status" value="1"/>
</dbReference>
<feature type="compositionally biased region" description="Polar residues" evidence="6">
    <location>
        <begin position="447"/>
        <end position="462"/>
    </location>
</feature>
<dbReference type="AlphaFoldDB" id="A0A4Q1BQT6"/>
<evidence type="ECO:0000256" key="2">
    <source>
        <dbReference type="ARBA" id="ARBA00022670"/>
    </source>
</evidence>
<feature type="compositionally biased region" description="Low complexity" evidence="6">
    <location>
        <begin position="419"/>
        <end position="428"/>
    </location>
</feature>
<dbReference type="PANTHER" id="PTHR43270:SF8">
    <property type="entry name" value="DI- AND TRIPEPTIDASE DUG2-RELATED"/>
    <property type="match status" value="1"/>
</dbReference>
<dbReference type="GO" id="GO:0046872">
    <property type="term" value="F:metal ion binding"/>
    <property type="evidence" value="ECO:0007669"/>
    <property type="project" value="UniProtKB-KW"/>
</dbReference>
<dbReference type="SUPFAM" id="SSF50978">
    <property type="entry name" value="WD40 repeat-like"/>
    <property type="match status" value="1"/>
</dbReference>
<dbReference type="Gene3D" id="3.40.630.10">
    <property type="entry name" value="Zn peptidases"/>
    <property type="match status" value="1"/>
</dbReference>
<comment type="similarity">
    <text evidence="1">Belongs to the peptidase M20A family.</text>
</comment>
<dbReference type="SUPFAM" id="SSF53187">
    <property type="entry name" value="Zn-dependent exopeptidases"/>
    <property type="match status" value="1"/>
</dbReference>
<reference evidence="8 9" key="1">
    <citation type="submission" date="2016-06" db="EMBL/GenBank/DDBJ databases">
        <title>Evolution of pathogenesis and genome organization in the Tremellales.</title>
        <authorList>
            <person name="Cuomo C."/>
            <person name="Litvintseva A."/>
            <person name="Heitman J."/>
            <person name="Chen Y."/>
            <person name="Sun S."/>
            <person name="Springer D."/>
            <person name="Dromer F."/>
            <person name="Young S."/>
            <person name="Zeng Q."/>
            <person name="Chapman S."/>
            <person name="Gujja S."/>
            <person name="Saif S."/>
            <person name="Birren B."/>
        </authorList>
    </citation>
    <scope>NUCLEOTIDE SEQUENCE [LARGE SCALE GENOMIC DNA]</scope>
    <source>
        <strain evidence="8 9">ATCC 28783</strain>
    </source>
</reference>
<dbReference type="SMART" id="SM00320">
    <property type="entry name" value="WD40"/>
    <property type="match status" value="6"/>
</dbReference>
<feature type="repeat" description="WD" evidence="5">
    <location>
        <begin position="566"/>
        <end position="598"/>
    </location>
</feature>
<keyword evidence="2" id="KW-0645">Protease</keyword>
<dbReference type="InterPro" id="IPR002933">
    <property type="entry name" value="Peptidase_M20"/>
</dbReference>
<dbReference type="InParanoid" id="A0A4Q1BQT6"/>
<dbReference type="GO" id="GO:0006508">
    <property type="term" value="P:proteolysis"/>
    <property type="evidence" value="ECO:0007669"/>
    <property type="project" value="UniProtKB-KW"/>
</dbReference>
<dbReference type="GO" id="GO:0006751">
    <property type="term" value="P:glutathione catabolic process"/>
    <property type="evidence" value="ECO:0007669"/>
    <property type="project" value="TreeGrafter"/>
</dbReference>
<keyword evidence="5" id="KW-0853">WD repeat</keyword>
<dbReference type="PANTHER" id="PTHR43270">
    <property type="entry name" value="BETA-ALA-HIS DIPEPTIDASE"/>
    <property type="match status" value="1"/>
</dbReference>
<evidence type="ECO:0000256" key="4">
    <source>
        <dbReference type="ARBA" id="ARBA00022801"/>
    </source>
</evidence>
<evidence type="ECO:0000313" key="8">
    <source>
        <dbReference type="EMBL" id="RXK40192.1"/>
    </source>
</evidence>
<feature type="domain" description="Peptidase M20 dimerisation" evidence="7">
    <location>
        <begin position="880"/>
        <end position="1019"/>
    </location>
</feature>
<accession>A0A4Q1BQT6</accession>
<dbReference type="GO" id="GO:0008233">
    <property type="term" value="F:peptidase activity"/>
    <property type="evidence" value="ECO:0007669"/>
    <property type="project" value="UniProtKB-KW"/>
</dbReference>